<feature type="transmembrane region" description="Helical" evidence="1">
    <location>
        <begin position="6"/>
        <end position="25"/>
    </location>
</feature>
<evidence type="ECO:0000313" key="2">
    <source>
        <dbReference type="EMBL" id="GLQ26144.1"/>
    </source>
</evidence>
<sequence length="70" mass="7856">MTDLIPIFAEYGLPGAVIGWLVYLLNKKEARIDALTDKLFDKTEKEGERFHGITLTMERILMAVKSDGGD</sequence>
<keyword evidence="1" id="KW-1133">Transmembrane helix</keyword>
<reference evidence="2" key="2">
    <citation type="submission" date="2023-01" db="EMBL/GenBank/DDBJ databases">
        <title>Draft genome sequence of Sulfitobacter pacificus strain NBRC 109915.</title>
        <authorList>
            <person name="Sun Q."/>
            <person name="Mori K."/>
        </authorList>
    </citation>
    <scope>NUCLEOTIDE SEQUENCE</scope>
    <source>
        <strain evidence="2">NBRC 109915</strain>
    </source>
</reference>
<name>A0ABQ5VGC2_9RHOB</name>
<evidence type="ECO:0000313" key="3">
    <source>
        <dbReference type="Proteomes" id="UP001161388"/>
    </source>
</evidence>
<dbReference type="EMBL" id="BSNL01000001">
    <property type="protein sequence ID" value="GLQ26144.1"/>
    <property type="molecule type" value="Genomic_DNA"/>
</dbReference>
<dbReference type="Proteomes" id="UP001161388">
    <property type="component" value="Unassembled WGS sequence"/>
</dbReference>
<evidence type="ECO:0008006" key="4">
    <source>
        <dbReference type="Google" id="ProtNLM"/>
    </source>
</evidence>
<dbReference type="RefSeq" id="WP_284371042.1">
    <property type="nucleotide sequence ID" value="NZ_BSNL01000001.1"/>
</dbReference>
<protein>
    <recommendedName>
        <fullName evidence="4">YvrJ protein family protein</fullName>
    </recommendedName>
</protein>
<evidence type="ECO:0000256" key="1">
    <source>
        <dbReference type="SAM" id="Phobius"/>
    </source>
</evidence>
<accession>A0ABQ5VGC2</accession>
<organism evidence="2 3">
    <name type="scientific">Sulfitobacter pacificus</name>
    <dbReference type="NCBI Taxonomy" id="1499314"/>
    <lineage>
        <taxon>Bacteria</taxon>
        <taxon>Pseudomonadati</taxon>
        <taxon>Pseudomonadota</taxon>
        <taxon>Alphaproteobacteria</taxon>
        <taxon>Rhodobacterales</taxon>
        <taxon>Roseobacteraceae</taxon>
        <taxon>Sulfitobacter</taxon>
    </lineage>
</organism>
<keyword evidence="1" id="KW-0472">Membrane</keyword>
<proteinExistence type="predicted"/>
<comment type="caution">
    <text evidence="2">The sequence shown here is derived from an EMBL/GenBank/DDBJ whole genome shotgun (WGS) entry which is preliminary data.</text>
</comment>
<keyword evidence="1" id="KW-0812">Transmembrane</keyword>
<gene>
    <name evidence="2" type="ORF">GCM10007927_09470</name>
</gene>
<keyword evidence="3" id="KW-1185">Reference proteome</keyword>
<reference evidence="2" key="1">
    <citation type="journal article" date="2014" name="Int. J. Syst. Evol. Microbiol.">
        <title>Complete genome of a new Firmicutes species belonging to the dominant human colonic microbiota ('Ruminococcus bicirculans') reveals two chromosomes and a selective capacity to utilize plant glucans.</title>
        <authorList>
            <consortium name="NISC Comparative Sequencing Program"/>
            <person name="Wegmann U."/>
            <person name="Louis P."/>
            <person name="Goesmann A."/>
            <person name="Henrissat B."/>
            <person name="Duncan S.H."/>
            <person name="Flint H.J."/>
        </authorList>
    </citation>
    <scope>NUCLEOTIDE SEQUENCE</scope>
    <source>
        <strain evidence="2">NBRC 109915</strain>
    </source>
</reference>